<proteinExistence type="predicted"/>
<dbReference type="GO" id="GO:0006506">
    <property type="term" value="P:GPI anchor biosynthetic process"/>
    <property type="evidence" value="ECO:0007669"/>
    <property type="project" value="TreeGrafter"/>
</dbReference>
<dbReference type="Proteomes" id="UP000050761">
    <property type="component" value="Unassembled WGS sequence"/>
</dbReference>
<feature type="domain" description="CWH43-like N-terminal" evidence="2">
    <location>
        <begin position="7"/>
        <end position="152"/>
    </location>
</feature>
<gene>
    <name evidence="3" type="ORF">HPBE_LOCUS16672</name>
</gene>
<dbReference type="GO" id="GO:0005789">
    <property type="term" value="C:endoplasmic reticulum membrane"/>
    <property type="evidence" value="ECO:0007669"/>
    <property type="project" value="TreeGrafter"/>
</dbReference>
<evidence type="ECO:0000313" key="5">
    <source>
        <dbReference type="WBParaSite" id="HPBE_0001667301-mRNA-1"/>
    </source>
</evidence>
<accession>A0A3P8AQY9</accession>
<evidence type="ECO:0000313" key="4">
    <source>
        <dbReference type="Proteomes" id="UP000050761"/>
    </source>
</evidence>
<evidence type="ECO:0000259" key="2">
    <source>
        <dbReference type="Pfam" id="PF10277"/>
    </source>
</evidence>
<dbReference type="Pfam" id="PF10277">
    <property type="entry name" value="Frag1"/>
    <property type="match status" value="1"/>
</dbReference>
<dbReference type="PANTHER" id="PTHR12892">
    <property type="entry name" value="FGF RECEPTOR ACTIVATING PROTEIN 1"/>
    <property type="match status" value="1"/>
</dbReference>
<dbReference type="OrthoDB" id="5852423at2759"/>
<dbReference type="AlphaFoldDB" id="A0A183G523"/>
<keyword evidence="1" id="KW-1133">Transmembrane helix</keyword>
<name>A0A183G523_HELPZ</name>
<dbReference type="WBParaSite" id="HPBE_0001667301-mRNA-1">
    <property type="protein sequence ID" value="HPBE_0001667301-mRNA-1"/>
    <property type="gene ID" value="HPBE_0001667301"/>
</dbReference>
<keyword evidence="4" id="KW-1185">Reference proteome</keyword>
<keyword evidence="1" id="KW-0472">Membrane</keyword>
<organism evidence="4 5">
    <name type="scientific">Heligmosomoides polygyrus</name>
    <name type="common">Parasitic roundworm</name>
    <dbReference type="NCBI Taxonomy" id="6339"/>
    <lineage>
        <taxon>Eukaryota</taxon>
        <taxon>Metazoa</taxon>
        <taxon>Ecdysozoa</taxon>
        <taxon>Nematoda</taxon>
        <taxon>Chromadorea</taxon>
        <taxon>Rhabditida</taxon>
        <taxon>Rhabditina</taxon>
        <taxon>Rhabditomorpha</taxon>
        <taxon>Strongyloidea</taxon>
        <taxon>Heligmosomidae</taxon>
        <taxon>Heligmosomoides</taxon>
    </lineage>
</organism>
<feature type="transmembrane region" description="Helical" evidence="1">
    <location>
        <begin position="60"/>
        <end position="78"/>
    </location>
</feature>
<reference evidence="3 4" key="1">
    <citation type="submission" date="2018-11" db="EMBL/GenBank/DDBJ databases">
        <authorList>
            <consortium name="Pathogen Informatics"/>
        </authorList>
    </citation>
    <scope>NUCLEOTIDE SEQUENCE [LARGE SCALE GENOMIC DNA]</scope>
</reference>
<evidence type="ECO:0000313" key="3">
    <source>
        <dbReference type="EMBL" id="VDP06660.1"/>
    </source>
</evidence>
<protein>
    <recommendedName>
        <fullName evidence="2">CWH43-like N-terminal domain-containing protein</fullName>
    </recommendedName>
</protein>
<dbReference type="InterPro" id="IPR019402">
    <property type="entry name" value="CWH43_N"/>
</dbReference>
<feature type="transmembrane region" description="Helical" evidence="1">
    <location>
        <begin position="99"/>
        <end position="117"/>
    </location>
</feature>
<accession>A0A183G523</accession>
<reference evidence="5" key="2">
    <citation type="submission" date="2019-09" db="UniProtKB">
        <authorList>
            <consortium name="WormBaseParasite"/>
        </authorList>
    </citation>
    <scope>IDENTIFICATION</scope>
</reference>
<dbReference type="InterPro" id="IPR039545">
    <property type="entry name" value="PGAP2"/>
</dbReference>
<evidence type="ECO:0000256" key="1">
    <source>
        <dbReference type="SAM" id="Phobius"/>
    </source>
</evidence>
<dbReference type="GO" id="GO:0000139">
    <property type="term" value="C:Golgi membrane"/>
    <property type="evidence" value="ECO:0007669"/>
    <property type="project" value="InterPro"/>
</dbReference>
<dbReference type="EMBL" id="UZAH01029548">
    <property type="protein sequence ID" value="VDP06660.1"/>
    <property type="molecule type" value="Genomic_DNA"/>
</dbReference>
<dbReference type="PANTHER" id="PTHR12892:SF12">
    <property type="entry name" value="RHOMBOID DOMAIN-CONTAINING PROTEIN"/>
    <property type="match status" value="1"/>
</dbReference>
<feature type="transmembrane region" description="Helical" evidence="1">
    <location>
        <begin position="129"/>
        <end position="148"/>
    </location>
</feature>
<keyword evidence="1" id="KW-0812">Transmembrane</keyword>
<sequence>MMSMRSIFVYCMGCPISALLLSFALGSVFHPHALFSYEWTCGTVHLPSISRVINMPLERTIVQVLLLFSVPLRLIVLLKHWLEYSVIDQSRWFVLVRRLMVLCGAADVLFLSLLSTIGERENGDLHVALFAGFAASTYIYFVSICLLTKRTSDSSPSV</sequence>